<organism evidence="1 2">
    <name type="scientific">Rhizobium fredii</name>
    <name type="common">Sinorhizobium fredii</name>
    <dbReference type="NCBI Taxonomy" id="380"/>
    <lineage>
        <taxon>Bacteria</taxon>
        <taxon>Pseudomonadati</taxon>
        <taxon>Pseudomonadota</taxon>
        <taxon>Alphaproteobacteria</taxon>
        <taxon>Hyphomicrobiales</taxon>
        <taxon>Rhizobiaceae</taxon>
        <taxon>Sinorhizobium/Ensifer group</taxon>
        <taxon>Sinorhizobium</taxon>
    </lineage>
</organism>
<proteinExistence type="predicted"/>
<sequence>MLTHSICDFKHEDAISPEEICGGTRTTAESRALQTGRSPSLRLVVVVGFGVEIALVADLELGDERKGDRDRIFNWPLWDRLAT</sequence>
<dbReference type="AlphaFoldDB" id="A0A2L0HAC3"/>
<accession>A0A2L0HAC3</accession>
<geneLocation type="plasmid" evidence="2">
    <name>psfrenxt3a</name>
</geneLocation>
<name>A0A2L0HAC3_RHIFR</name>
<evidence type="ECO:0000313" key="2">
    <source>
        <dbReference type="Proteomes" id="UP000239340"/>
    </source>
</evidence>
<evidence type="ECO:0000313" key="1">
    <source>
        <dbReference type="EMBL" id="AUX78448.1"/>
    </source>
</evidence>
<gene>
    <name evidence="1" type="ORF">NXT3_PA00156</name>
</gene>
<keyword evidence="1" id="KW-0614">Plasmid</keyword>
<dbReference type="Proteomes" id="UP000239340">
    <property type="component" value="Plasmid pSfreNXT3a"/>
</dbReference>
<reference evidence="1 2" key="1">
    <citation type="submission" date="2017-10" db="EMBL/GenBank/DDBJ databases">
        <title>Analysis of the genome sequences of Rhizobium populations associated to common bean (phaseolus vulgaris).</title>
        <authorList>
            <person name="Bustos P."/>
            <person name="Santamaria R.I."/>
            <person name="Miranda-Sanchez F."/>
            <person name="Perez-Carrascal O."/>
            <person name="Juarez S."/>
            <person name="Lozano L."/>
            <person name="Martinez-Flores I."/>
            <person name="Vinuesa P."/>
            <person name="Martinez-Romero E."/>
            <person name="Cevallos M.A."/>
            <person name="Romero D."/>
            <person name="Davila G."/>
            <person name="Gonzalez V."/>
        </authorList>
    </citation>
    <scope>NUCLEOTIDE SEQUENCE [LARGE SCALE GENOMIC DNA]</scope>
    <source>
        <strain evidence="1 2">NXT3</strain>
        <plasmid evidence="2">Plasmid psfrenxt3a</plasmid>
    </source>
</reference>
<protein>
    <submittedName>
        <fullName evidence="1">Uncharacterized protein</fullName>
    </submittedName>
</protein>
<dbReference type="EMBL" id="CP024308">
    <property type="protein sequence ID" value="AUX78448.1"/>
    <property type="molecule type" value="Genomic_DNA"/>
</dbReference>